<evidence type="ECO:0000313" key="1">
    <source>
        <dbReference type="EMBL" id="MCI37545.1"/>
    </source>
</evidence>
<name>A0A392RPQ9_9FABA</name>
<sequence length="98" mass="10859">MVQTTTLSSMNEFDPSSFRGWVLPCILETKSVYASSKSLKGAYLKVGKVGSSGDWEVVHVHPSTRICSPLVICGIPMYEIVFSVHACYSPLLRFRSDQ</sequence>
<organism evidence="1 2">
    <name type="scientific">Trifolium medium</name>
    <dbReference type="NCBI Taxonomy" id="97028"/>
    <lineage>
        <taxon>Eukaryota</taxon>
        <taxon>Viridiplantae</taxon>
        <taxon>Streptophyta</taxon>
        <taxon>Embryophyta</taxon>
        <taxon>Tracheophyta</taxon>
        <taxon>Spermatophyta</taxon>
        <taxon>Magnoliopsida</taxon>
        <taxon>eudicotyledons</taxon>
        <taxon>Gunneridae</taxon>
        <taxon>Pentapetalae</taxon>
        <taxon>rosids</taxon>
        <taxon>fabids</taxon>
        <taxon>Fabales</taxon>
        <taxon>Fabaceae</taxon>
        <taxon>Papilionoideae</taxon>
        <taxon>50 kb inversion clade</taxon>
        <taxon>NPAAA clade</taxon>
        <taxon>Hologalegina</taxon>
        <taxon>IRL clade</taxon>
        <taxon>Trifolieae</taxon>
        <taxon>Trifolium</taxon>
    </lineage>
</organism>
<reference evidence="1 2" key="1">
    <citation type="journal article" date="2018" name="Front. Plant Sci.">
        <title>Red Clover (Trifolium pratense) and Zigzag Clover (T. medium) - A Picture of Genomic Similarities and Differences.</title>
        <authorList>
            <person name="Dluhosova J."/>
            <person name="Istvanek J."/>
            <person name="Nedelnik J."/>
            <person name="Repkova J."/>
        </authorList>
    </citation>
    <scope>NUCLEOTIDE SEQUENCE [LARGE SCALE GENOMIC DNA]</scope>
    <source>
        <strain evidence="2">cv. 10/8</strain>
        <tissue evidence="1">Leaf</tissue>
    </source>
</reference>
<keyword evidence="2" id="KW-1185">Reference proteome</keyword>
<dbReference type="EMBL" id="LXQA010245663">
    <property type="protein sequence ID" value="MCI37545.1"/>
    <property type="molecule type" value="Genomic_DNA"/>
</dbReference>
<accession>A0A392RPQ9</accession>
<protein>
    <submittedName>
        <fullName evidence="1">Uncharacterized protein</fullName>
    </submittedName>
</protein>
<evidence type="ECO:0000313" key="2">
    <source>
        <dbReference type="Proteomes" id="UP000265520"/>
    </source>
</evidence>
<dbReference type="Proteomes" id="UP000265520">
    <property type="component" value="Unassembled WGS sequence"/>
</dbReference>
<dbReference type="AlphaFoldDB" id="A0A392RPQ9"/>
<proteinExistence type="predicted"/>
<comment type="caution">
    <text evidence="1">The sequence shown here is derived from an EMBL/GenBank/DDBJ whole genome shotgun (WGS) entry which is preliminary data.</text>
</comment>